<dbReference type="Gene3D" id="1.10.10.10">
    <property type="entry name" value="Winged helix-like DNA-binding domain superfamily/Winged helix DNA-binding domain"/>
    <property type="match status" value="1"/>
</dbReference>
<dbReference type="RefSeq" id="WP_154377798.1">
    <property type="nucleotide sequence ID" value="NZ_WKJK01000007.1"/>
</dbReference>
<name>A0A6I2L2G9_9BURK</name>
<dbReference type="SUPFAM" id="SSF46689">
    <property type="entry name" value="Homeodomain-like"/>
    <property type="match status" value="1"/>
</dbReference>
<accession>A0A6I2L2G9</accession>
<organism evidence="1 2">
    <name type="scientific">Duganella guangzhouensis</name>
    <dbReference type="NCBI Taxonomy" id="2666084"/>
    <lineage>
        <taxon>Bacteria</taxon>
        <taxon>Pseudomonadati</taxon>
        <taxon>Pseudomonadota</taxon>
        <taxon>Betaproteobacteria</taxon>
        <taxon>Burkholderiales</taxon>
        <taxon>Oxalobacteraceae</taxon>
        <taxon>Telluria group</taxon>
        <taxon>Duganella</taxon>
    </lineage>
</organism>
<comment type="caution">
    <text evidence="1">The sequence shown here is derived from an EMBL/GenBank/DDBJ whole genome shotgun (WGS) entry which is preliminary data.</text>
</comment>
<dbReference type="InterPro" id="IPR036388">
    <property type="entry name" value="WH-like_DNA-bd_sf"/>
</dbReference>
<evidence type="ECO:0000313" key="1">
    <source>
        <dbReference type="EMBL" id="MRW91427.1"/>
    </source>
</evidence>
<dbReference type="EMBL" id="WKJK01000007">
    <property type="protein sequence ID" value="MRW91427.1"/>
    <property type="molecule type" value="Genomic_DNA"/>
</dbReference>
<keyword evidence="2" id="KW-1185">Reference proteome</keyword>
<dbReference type="Proteomes" id="UP000433309">
    <property type="component" value="Unassembled WGS sequence"/>
</dbReference>
<reference evidence="1 2" key="1">
    <citation type="submission" date="2019-11" db="EMBL/GenBank/DDBJ databases">
        <title>Novel species isolated from a subtropical stream in China.</title>
        <authorList>
            <person name="Lu H."/>
        </authorList>
    </citation>
    <scope>NUCLEOTIDE SEQUENCE [LARGE SCALE GENOMIC DNA]</scope>
    <source>
        <strain evidence="1 2">FT80W</strain>
    </source>
</reference>
<sequence>MTHKTALTLREAAFVFGTPLKEITRTVDAHAALSVSKVIKGKQRVRLLGMPDLMYFQALIDVGHLLTPEGRFELHQAFLASPKGPLVTFNKFQMPVKDLKRRVEEKLEVLRRLKDQVEGDPDDPFIKGTSVEVYRVGALFENYTLQQVQEDYPGLSLDQLKVAKEFSESIPKKGRPYPKKSTKRVLAGLNFDALDDLSSLSLRRINQQPQ</sequence>
<dbReference type="AlphaFoldDB" id="A0A6I2L2G9"/>
<dbReference type="InterPro" id="IPR009057">
    <property type="entry name" value="Homeodomain-like_sf"/>
</dbReference>
<evidence type="ECO:0000313" key="2">
    <source>
        <dbReference type="Proteomes" id="UP000433309"/>
    </source>
</evidence>
<protein>
    <submittedName>
        <fullName evidence="1">DUF433 domain-containing protein</fullName>
    </submittedName>
</protein>
<proteinExistence type="predicted"/>
<gene>
    <name evidence="1" type="ORF">GJ699_15655</name>
</gene>